<dbReference type="OrthoDB" id="3010839at2759"/>
<feature type="region of interest" description="Disordered" evidence="1">
    <location>
        <begin position="1150"/>
        <end position="1242"/>
    </location>
</feature>
<feature type="region of interest" description="Disordered" evidence="1">
    <location>
        <begin position="1333"/>
        <end position="1413"/>
    </location>
</feature>
<feature type="compositionally biased region" description="Basic residues" evidence="1">
    <location>
        <begin position="802"/>
        <end position="812"/>
    </location>
</feature>
<reference evidence="3 4" key="1">
    <citation type="journal article" date="2019" name="Nat. Ecol. Evol.">
        <title>Megaphylogeny resolves global patterns of mushroom evolution.</title>
        <authorList>
            <person name="Varga T."/>
            <person name="Krizsan K."/>
            <person name="Foldi C."/>
            <person name="Dima B."/>
            <person name="Sanchez-Garcia M."/>
            <person name="Sanchez-Ramirez S."/>
            <person name="Szollosi G.J."/>
            <person name="Szarkandi J.G."/>
            <person name="Papp V."/>
            <person name="Albert L."/>
            <person name="Andreopoulos W."/>
            <person name="Angelini C."/>
            <person name="Antonin V."/>
            <person name="Barry K.W."/>
            <person name="Bougher N.L."/>
            <person name="Buchanan P."/>
            <person name="Buyck B."/>
            <person name="Bense V."/>
            <person name="Catcheside P."/>
            <person name="Chovatia M."/>
            <person name="Cooper J."/>
            <person name="Damon W."/>
            <person name="Desjardin D."/>
            <person name="Finy P."/>
            <person name="Geml J."/>
            <person name="Haridas S."/>
            <person name="Hughes K."/>
            <person name="Justo A."/>
            <person name="Karasinski D."/>
            <person name="Kautmanova I."/>
            <person name="Kiss B."/>
            <person name="Kocsube S."/>
            <person name="Kotiranta H."/>
            <person name="LaButti K.M."/>
            <person name="Lechner B.E."/>
            <person name="Liimatainen K."/>
            <person name="Lipzen A."/>
            <person name="Lukacs Z."/>
            <person name="Mihaltcheva S."/>
            <person name="Morgado L.N."/>
            <person name="Niskanen T."/>
            <person name="Noordeloos M.E."/>
            <person name="Ohm R.A."/>
            <person name="Ortiz-Santana B."/>
            <person name="Ovrebo C."/>
            <person name="Racz N."/>
            <person name="Riley R."/>
            <person name="Savchenko A."/>
            <person name="Shiryaev A."/>
            <person name="Soop K."/>
            <person name="Spirin V."/>
            <person name="Szebenyi C."/>
            <person name="Tomsovsky M."/>
            <person name="Tulloss R.E."/>
            <person name="Uehling J."/>
            <person name="Grigoriev I.V."/>
            <person name="Vagvolgyi C."/>
            <person name="Papp T."/>
            <person name="Martin F.M."/>
            <person name="Miettinen O."/>
            <person name="Hibbett D.S."/>
            <person name="Nagy L.G."/>
        </authorList>
    </citation>
    <scope>NUCLEOTIDE SEQUENCE [LARGE SCALE GENOMIC DNA]</scope>
    <source>
        <strain evidence="3 4">CBS 962.96</strain>
    </source>
</reference>
<feature type="region of interest" description="Disordered" evidence="1">
    <location>
        <begin position="867"/>
        <end position="894"/>
    </location>
</feature>
<evidence type="ECO:0000259" key="2">
    <source>
        <dbReference type="Pfam" id="PF01693"/>
    </source>
</evidence>
<organism evidence="3 4">
    <name type="scientific">Dendrothele bispora (strain CBS 962.96)</name>
    <dbReference type="NCBI Taxonomy" id="1314807"/>
    <lineage>
        <taxon>Eukaryota</taxon>
        <taxon>Fungi</taxon>
        <taxon>Dikarya</taxon>
        <taxon>Basidiomycota</taxon>
        <taxon>Agaricomycotina</taxon>
        <taxon>Agaricomycetes</taxon>
        <taxon>Agaricomycetidae</taxon>
        <taxon>Agaricales</taxon>
        <taxon>Agaricales incertae sedis</taxon>
        <taxon>Dendrothele</taxon>
    </lineage>
</organism>
<feature type="domain" description="Ribonuclease H1 N-terminal" evidence="2">
    <location>
        <begin position="490"/>
        <end position="531"/>
    </location>
</feature>
<evidence type="ECO:0000313" key="4">
    <source>
        <dbReference type="Proteomes" id="UP000297245"/>
    </source>
</evidence>
<feature type="compositionally biased region" description="Polar residues" evidence="1">
    <location>
        <begin position="759"/>
        <end position="798"/>
    </location>
</feature>
<feature type="compositionally biased region" description="Basic residues" evidence="1">
    <location>
        <begin position="1183"/>
        <end position="1193"/>
    </location>
</feature>
<dbReference type="Pfam" id="PF01693">
    <property type="entry name" value="Cauli_VI"/>
    <property type="match status" value="1"/>
</dbReference>
<gene>
    <name evidence="3" type="ORF">K435DRAFT_801217</name>
</gene>
<evidence type="ECO:0000313" key="3">
    <source>
        <dbReference type="EMBL" id="THU91455.1"/>
    </source>
</evidence>
<dbReference type="InterPro" id="IPR009027">
    <property type="entry name" value="Ribosomal_bL9/RNase_H1_N"/>
</dbReference>
<feature type="region of interest" description="Disordered" evidence="1">
    <location>
        <begin position="110"/>
        <end position="140"/>
    </location>
</feature>
<dbReference type="SUPFAM" id="SSF55658">
    <property type="entry name" value="L9 N-domain-like"/>
    <property type="match status" value="1"/>
</dbReference>
<evidence type="ECO:0000256" key="1">
    <source>
        <dbReference type="SAM" id="MobiDB-lite"/>
    </source>
</evidence>
<sequence length="1544" mass="174227">MSGEDPDRSQRIDLTGKQEILFLLEKGIPFDDLPMVIARRKVLRIKWKKKQANAAYYQRHRVELMEHNRMSSQRRRELIHTLPQARQEEVREEIQLSHWMYRRANRKKLAEKERERRARKKGERHDASENSSQMSVEGEQIEGLGTNVSDEGIWDWVSSGEDPLTTCEKLASFFSHEFPTGTLAGTRKYFKLVDHSNTELPEPPQGRVEGKKWLYEQFSRLTGAWFTPTDDAYHNALRSVFLVREEIISSYLSWNNAPENPDSFPTDLTDEAWCQEQAQRVRDADGLLPTFSGSEVEAKRMFFFPLFRSVEENLNRSKRILRELGRARAQLSVADNSWHRNNLLVAAQVENERRINLQQERERLYPNKIVFSHLRQICPPRTPTVVKTNRCAKVKHNIWKNNIRAQDLFGSLQVVPTYDIVCRYCHDSHDDRSDEETISISSSDKSSETDLWNQLEDLEEYMAATPSHSEPVRPTCKPHVYGEEGFRPKKWYLILNGMSPGCFMSWSDVAERVSKVSGASYESFKTYEDALHAWKQHCLGHHNHGPDFVDGSFYSPPEPVLPSRAITPPPRTPVLNRAQDNVASRPPSTPSSPSSLPVMPSRRRVTRAFFGPGSPARVQAPQPRGSMWAISSAGNNGVLTAVEADAVLEEAQLRNVPVEACEVNGIVEATEWFSMFPEAISEIGVVEVTMQIFEGYLEGLQPTYIHSFHSRRYRIMSSDSTSSIVTAPSPPSTTPPAPVALPASAASNSTERPPGPEQPRSSPSPSNGHESASPPSEQTQIQSSAATSKDASSNTVPPKQSGKQKNKRRNKGNFHGPRLEYLNKELPGWLGATRAGKSLWLTAFYDRWFKKFRWHLTECPEDYKVLEPTPKPTPTDPNAVGEPTPTSTGLTPEDFDKLKEERDSARAQVIKKAKDQLAAWFWRQSSKASQPIAGADQFSGFLKLLCNVGRPPRRLLPHKFYMAHEEFAEKCHTTFQERWPNAGLGPSFRLDFQCKVAQELFEEESDDVKARIDAELQEEYDSKLKAYQQLMKGDKFAIEGIEEFGEMAKEICRQNLVKFLQPLLDLLQRLTDLSIFVMAGSPPPPGGNMDEFTLLTVSSGTTIGANPKKFEEWKRDDFSKGVVGPFLLFLLQTVEDVSTDPNSIDANTIQRASERAAEATADPADNPNMLTMPDNDEKVIEKPKKKTKGKKKTKSAETMTEETELEPDTVEPDVDAESTAQPQQPRPKPKLRSKTPSLPDDYDWVLHPETKLYIEQLSDDEPRKVLRQIRGHSKADFDRGNNIYKLKYLSMQLDKRLAEKHSKGPAPIRADTWHEEMHQIVNRIEDSDDVMEMEEENNDVLDSTPAASTSAEPAVLIQNPTSTTLDPAPTSTPASPASSIPASPIPASQKNPTNSETSTETELDSSEVNDGIEPTENLREIQTADSSLSNAEPVPSHPLPALSSVTYTDDVIPAEDPSWPAWLKSAYRVFGDQPGLREEEKWLELLSNWTEIEQKYSFENPQGAPAFYTAASRPEVVTWWSRNGKKVRKEVPEEVLVVVGEHES</sequence>
<dbReference type="InterPro" id="IPR037056">
    <property type="entry name" value="RNase_H1_N_sf"/>
</dbReference>
<keyword evidence="4" id="KW-1185">Reference proteome</keyword>
<dbReference type="PANTHER" id="PTHR24216">
    <property type="entry name" value="PAXILLIN-RELATED"/>
    <property type="match status" value="1"/>
</dbReference>
<accession>A0A4V4HEL0</accession>
<feature type="region of interest" description="Disordered" evidence="1">
    <location>
        <begin position="430"/>
        <end position="449"/>
    </location>
</feature>
<feature type="compositionally biased region" description="Pro residues" evidence="1">
    <location>
        <begin position="728"/>
        <end position="739"/>
    </location>
</feature>
<proteinExistence type="predicted"/>
<name>A0A4V4HEL0_DENBC</name>
<dbReference type="Gene3D" id="3.40.970.10">
    <property type="entry name" value="Ribonuclease H1, N-terminal domain"/>
    <property type="match status" value="1"/>
</dbReference>
<feature type="region of interest" description="Disordered" evidence="1">
    <location>
        <begin position="721"/>
        <end position="819"/>
    </location>
</feature>
<feature type="region of interest" description="Disordered" evidence="1">
    <location>
        <begin position="563"/>
        <end position="599"/>
    </location>
</feature>
<feature type="compositionally biased region" description="Acidic residues" evidence="1">
    <location>
        <begin position="1199"/>
        <end position="1216"/>
    </location>
</feature>
<protein>
    <recommendedName>
        <fullName evidence="2">Ribonuclease H1 N-terminal domain-containing protein</fullName>
    </recommendedName>
</protein>
<dbReference type="Proteomes" id="UP000297245">
    <property type="component" value="Unassembled WGS sequence"/>
</dbReference>
<feature type="compositionally biased region" description="Low complexity" evidence="1">
    <location>
        <begin position="1340"/>
        <end position="1398"/>
    </location>
</feature>
<dbReference type="InterPro" id="IPR011320">
    <property type="entry name" value="RNase_H1_N"/>
</dbReference>
<dbReference type="EMBL" id="ML179305">
    <property type="protein sequence ID" value="THU91455.1"/>
    <property type="molecule type" value="Genomic_DNA"/>
</dbReference>